<dbReference type="Proteomes" id="UP000887566">
    <property type="component" value="Unplaced"/>
</dbReference>
<evidence type="ECO:0000256" key="5">
    <source>
        <dbReference type="ARBA" id="ARBA00023242"/>
    </source>
</evidence>
<keyword evidence="3" id="KW-0805">Transcription regulation</keyword>
<dbReference type="GO" id="GO:0003712">
    <property type="term" value="F:transcription coregulator activity"/>
    <property type="evidence" value="ECO:0007669"/>
    <property type="project" value="InterPro"/>
</dbReference>
<feature type="compositionally biased region" description="Basic and acidic residues" evidence="6">
    <location>
        <begin position="401"/>
        <end position="416"/>
    </location>
</feature>
<feature type="transmembrane region" description="Helical" evidence="7">
    <location>
        <begin position="81"/>
        <end position="103"/>
    </location>
</feature>
<evidence type="ECO:0000313" key="9">
    <source>
        <dbReference type="WBParaSite" id="PSAMB.scaffold45size96597.g948.t1"/>
    </source>
</evidence>
<organism evidence="8 9">
    <name type="scientific">Plectus sambesii</name>
    <dbReference type="NCBI Taxonomy" id="2011161"/>
    <lineage>
        <taxon>Eukaryota</taxon>
        <taxon>Metazoa</taxon>
        <taxon>Ecdysozoa</taxon>
        <taxon>Nematoda</taxon>
        <taxon>Chromadorea</taxon>
        <taxon>Plectida</taxon>
        <taxon>Plectina</taxon>
        <taxon>Plectoidea</taxon>
        <taxon>Plectidae</taxon>
        <taxon>Plectus</taxon>
    </lineage>
</organism>
<keyword evidence="4" id="KW-0804">Transcription</keyword>
<dbReference type="PANTHER" id="PTHR13104">
    <property type="entry name" value="MED-6-RELATED"/>
    <property type="match status" value="1"/>
</dbReference>
<evidence type="ECO:0000256" key="7">
    <source>
        <dbReference type="SAM" id="Phobius"/>
    </source>
</evidence>
<dbReference type="InterPro" id="IPR007018">
    <property type="entry name" value="Mediator_Med6"/>
</dbReference>
<dbReference type="GO" id="GO:0006357">
    <property type="term" value="P:regulation of transcription by RNA polymerase II"/>
    <property type="evidence" value="ECO:0007669"/>
    <property type="project" value="InterPro"/>
</dbReference>
<evidence type="ECO:0000256" key="3">
    <source>
        <dbReference type="ARBA" id="ARBA00023015"/>
    </source>
</evidence>
<evidence type="ECO:0000313" key="8">
    <source>
        <dbReference type="Proteomes" id="UP000887566"/>
    </source>
</evidence>
<evidence type="ECO:0000256" key="2">
    <source>
        <dbReference type="ARBA" id="ARBA00007526"/>
    </source>
</evidence>
<keyword evidence="7" id="KW-1133">Transmembrane helix</keyword>
<dbReference type="WBParaSite" id="PSAMB.scaffold45size96597.g948.t1">
    <property type="protein sequence ID" value="PSAMB.scaffold45size96597.g948.t1"/>
    <property type="gene ID" value="PSAMB.scaffold45size96597.g948"/>
</dbReference>
<feature type="compositionally biased region" description="Polar residues" evidence="6">
    <location>
        <begin position="432"/>
        <end position="448"/>
    </location>
</feature>
<accession>A0A914WL07</accession>
<evidence type="ECO:0000256" key="1">
    <source>
        <dbReference type="ARBA" id="ARBA00004123"/>
    </source>
</evidence>
<keyword evidence="7" id="KW-0812">Transmembrane</keyword>
<evidence type="ECO:0000256" key="6">
    <source>
        <dbReference type="SAM" id="MobiDB-lite"/>
    </source>
</evidence>
<dbReference type="AlphaFoldDB" id="A0A914WL07"/>
<feature type="region of interest" description="Disordered" evidence="6">
    <location>
        <begin position="398"/>
        <end position="459"/>
    </location>
</feature>
<keyword evidence="7" id="KW-0472">Membrane</keyword>
<comment type="subcellular location">
    <subcellularLocation>
        <location evidence="1">Nucleus</location>
    </subcellularLocation>
</comment>
<dbReference type="Gene3D" id="3.10.450.580">
    <property type="entry name" value="Mediator complex, subunit Med6"/>
    <property type="match status" value="1"/>
</dbReference>
<comment type="similarity">
    <text evidence="2">Belongs to the Mediator complex subunit 6 family.</text>
</comment>
<dbReference type="GO" id="GO:0016592">
    <property type="term" value="C:mediator complex"/>
    <property type="evidence" value="ECO:0007669"/>
    <property type="project" value="InterPro"/>
</dbReference>
<name>A0A914WL07_9BILA</name>
<dbReference type="InterPro" id="IPR038566">
    <property type="entry name" value="Mediator_Med6_sf"/>
</dbReference>
<proteinExistence type="inferred from homology"/>
<reference evidence="9" key="1">
    <citation type="submission" date="2022-11" db="UniProtKB">
        <authorList>
            <consortium name="WormBaseParasite"/>
        </authorList>
    </citation>
    <scope>IDENTIFICATION</scope>
</reference>
<sequence length="459" mass="51311">MDSEVLVNFDHFDLAPNDVLKVYYGASPTGYATPDKTCTGNSCDQLRAFQITMRFQSGNVTTNGTYGFSATAQSIPRDYTLVASVLIILFLFAVSVPSCVFVWRNKYYKRITRRLNRHHESTNSPVFYSHESSNIIFPPPPSYEVANSMYPVCTIEDDPPPAYEEVFASFSFGGSILIMMQQQMGVRGIAGAQAPPGGFLGSSVQSRQVMLHTNFKNATWPANMLSADNVLDYFCDPANPFYDTGSCNQQIRMQNINRPLIECLAGMPGIQFILVHDQPPLFVILKQQRLSLSQVTPITYYYVVNGTIYQAPDLYSLVQSRLLGVLHPLKEAFTAARECARFNVAKGYYWEFKKEGKKKKTETETEVEKKPEEVRSSLFQRTRVDRLLAMLTEKFPPPAADHLKTDHLNLPDDSKSETASQLGSNAAPPAASKNNLKRANTDDTQPTAKRTKVEPAGFL</sequence>
<keyword evidence="8" id="KW-1185">Reference proteome</keyword>
<dbReference type="Pfam" id="PF04934">
    <property type="entry name" value="Med6"/>
    <property type="match status" value="1"/>
</dbReference>
<protein>
    <submittedName>
        <fullName evidence="9">Mediator complex subunit 6</fullName>
    </submittedName>
</protein>
<keyword evidence="5" id="KW-0539">Nucleus</keyword>
<evidence type="ECO:0000256" key="4">
    <source>
        <dbReference type="ARBA" id="ARBA00023163"/>
    </source>
</evidence>